<dbReference type="Gene3D" id="1.10.472.10">
    <property type="entry name" value="Cyclin-like"/>
    <property type="match status" value="1"/>
</dbReference>
<dbReference type="AlphaFoldDB" id="A0A9W8IDZ2"/>
<dbReference type="GO" id="GO:0003677">
    <property type="term" value="F:DNA binding"/>
    <property type="evidence" value="ECO:0007669"/>
    <property type="project" value="UniProtKB-KW"/>
</dbReference>
<feature type="region of interest" description="Disordered" evidence="6">
    <location>
        <begin position="203"/>
        <end position="238"/>
    </location>
</feature>
<evidence type="ECO:0000256" key="1">
    <source>
        <dbReference type="ARBA" id="ARBA00004123"/>
    </source>
</evidence>
<sequence length="380" mass="41638">MSAILAECISKLQLDDIPRLTPKAAQFFDQIGQRLPRSKNTTLALCRPSIAVLLACETLSVPFNESAACSLSSVSLSDFQLCVKEVRTLLGLVKHITLEELDVLHGPPTQIIEYSRKLLDEFKRNLGATMPAAVSKNMNWEDSVYIVSAFFLVCKHFKKRVASKSTLITAASVKPTVFNSAVSKLEQFGSAVLKEIDAGGLDVAKTPSRKRGRDLESDTEPTDTPKLTTRTQAASYSQKPITRTHVISTNVPDELGQLLNSARKRTRREATVKQPATEPVNRTRSSNRLGTPPVFDASVPKVTEPSVRRKPGRPPKTAAQLAAKSEAAVNARAAKARQRKAEAVSRLRFGIISMVGTCCKSLENAIYIYRTKSKGKMFVV</sequence>
<name>A0A9W8IDZ2_9FUNG</name>
<evidence type="ECO:0000259" key="8">
    <source>
        <dbReference type="Pfam" id="PF21913"/>
    </source>
</evidence>
<dbReference type="PANTHER" id="PTHR13394">
    <property type="entry name" value="ORIGIN RECOGNITION COMPLEX SUBUNIT 6"/>
    <property type="match status" value="1"/>
</dbReference>
<keyword evidence="3" id="KW-0235">DNA replication</keyword>
<organism evidence="9 10">
    <name type="scientific">Coemansia brasiliensis</name>
    <dbReference type="NCBI Taxonomy" id="2650707"/>
    <lineage>
        <taxon>Eukaryota</taxon>
        <taxon>Fungi</taxon>
        <taxon>Fungi incertae sedis</taxon>
        <taxon>Zoopagomycota</taxon>
        <taxon>Kickxellomycotina</taxon>
        <taxon>Kickxellomycetes</taxon>
        <taxon>Kickxellales</taxon>
        <taxon>Kickxellaceae</taxon>
        <taxon>Coemansia</taxon>
    </lineage>
</organism>
<feature type="compositionally biased region" description="Polar residues" evidence="6">
    <location>
        <begin position="225"/>
        <end position="238"/>
    </location>
</feature>
<dbReference type="PANTHER" id="PTHR13394:SF0">
    <property type="entry name" value="ORIGIN RECOGNITION COMPLEX SUBUNIT 6"/>
    <property type="match status" value="1"/>
</dbReference>
<keyword evidence="4" id="KW-0238">DNA-binding</keyword>
<dbReference type="Pfam" id="PF05460">
    <property type="entry name" value="ORC6"/>
    <property type="match status" value="1"/>
</dbReference>
<feature type="compositionally biased region" description="Polar residues" evidence="6">
    <location>
        <begin position="280"/>
        <end position="289"/>
    </location>
</feature>
<feature type="region of interest" description="Disordered" evidence="6">
    <location>
        <begin position="263"/>
        <end position="297"/>
    </location>
</feature>
<dbReference type="OrthoDB" id="5552484at2759"/>
<evidence type="ECO:0000256" key="6">
    <source>
        <dbReference type="SAM" id="MobiDB-lite"/>
    </source>
</evidence>
<evidence type="ECO:0000256" key="5">
    <source>
        <dbReference type="ARBA" id="ARBA00023242"/>
    </source>
</evidence>
<dbReference type="EMBL" id="JANBUW010000002">
    <property type="protein sequence ID" value="KAJ2852557.1"/>
    <property type="molecule type" value="Genomic_DNA"/>
</dbReference>
<dbReference type="GO" id="GO:0006270">
    <property type="term" value="P:DNA replication initiation"/>
    <property type="evidence" value="ECO:0007669"/>
    <property type="project" value="TreeGrafter"/>
</dbReference>
<evidence type="ECO:0000256" key="2">
    <source>
        <dbReference type="ARBA" id="ARBA00010840"/>
    </source>
</evidence>
<keyword evidence="10" id="KW-1185">Reference proteome</keyword>
<evidence type="ECO:0000313" key="9">
    <source>
        <dbReference type="EMBL" id="KAJ2852557.1"/>
    </source>
</evidence>
<comment type="similarity">
    <text evidence="2">Belongs to the ORC6 family.</text>
</comment>
<feature type="domain" description="ORC6 second cyclin-like" evidence="8">
    <location>
        <begin position="97"/>
        <end position="188"/>
    </location>
</feature>
<comment type="subcellular location">
    <subcellularLocation>
        <location evidence="1">Nucleus</location>
    </subcellularLocation>
</comment>
<dbReference type="InterPro" id="IPR020529">
    <property type="entry name" value="ORC6_met/pln"/>
</dbReference>
<dbReference type="Proteomes" id="UP001139887">
    <property type="component" value="Unassembled WGS sequence"/>
</dbReference>
<accession>A0A9W8IDZ2</accession>
<evidence type="ECO:0008006" key="11">
    <source>
        <dbReference type="Google" id="ProtNLM"/>
    </source>
</evidence>
<dbReference type="Pfam" id="PF21913">
    <property type="entry name" value="ORC6_2nd"/>
    <property type="match status" value="1"/>
</dbReference>
<dbReference type="GO" id="GO:0005664">
    <property type="term" value="C:nuclear origin of replication recognition complex"/>
    <property type="evidence" value="ECO:0007669"/>
    <property type="project" value="InterPro"/>
</dbReference>
<protein>
    <recommendedName>
        <fullName evidence="11">Origin recognition complex subunit 6</fullName>
    </recommendedName>
</protein>
<dbReference type="InterPro" id="IPR054113">
    <property type="entry name" value="ORC6_cyclin-like_2nd"/>
</dbReference>
<keyword evidence="5" id="KW-0539">Nucleus</keyword>
<gene>
    <name evidence="9" type="ORF">IWW36_000186</name>
</gene>
<reference evidence="9" key="1">
    <citation type="submission" date="2022-07" db="EMBL/GenBank/DDBJ databases">
        <title>Phylogenomic reconstructions and comparative analyses of Kickxellomycotina fungi.</title>
        <authorList>
            <person name="Reynolds N.K."/>
            <person name="Stajich J.E."/>
            <person name="Barry K."/>
            <person name="Grigoriev I.V."/>
            <person name="Crous P."/>
            <person name="Smith M.E."/>
        </authorList>
    </citation>
    <scope>NUCLEOTIDE SEQUENCE</scope>
    <source>
        <strain evidence="9">NRRL 1566</strain>
    </source>
</reference>
<dbReference type="InterPro" id="IPR008721">
    <property type="entry name" value="ORC6_cyclin_first"/>
</dbReference>
<evidence type="ECO:0000259" key="7">
    <source>
        <dbReference type="Pfam" id="PF05460"/>
    </source>
</evidence>
<evidence type="ECO:0000256" key="3">
    <source>
        <dbReference type="ARBA" id="ARBA00022705"/>
    </source>
</evidence>
<proteinExistence type="inferred from homology"/>
<evidence type="ECO:0000256" key="4">
    <source>
        <dbReference type="ARBA" id="ARBA00023125"/>
    </source>
</evidence>
<evidence type="ECO:0000313" key="10">
    <source>
        <dbReference type="Proteomes" id="UP001139887"/>
    </source>
</evidence>
<feature type="domain" description="ORC6 first cyclin-like" evidence="7">
    <location>
        <begin position="6"/>
        <end position="91"/>
    </location>
</feature>
<comment type="caution">
    <text evidence="9">The sequence shown here is derived from an EMBL/GenBank/DDBJ whole genome shotgun (WGS) entry which is preliminary data.</text>
</comment>